<proteinExistence type="predicted"/>
<feature type="coiled-coil region" evidence="1">
    <location>
        <begin position="10"/>
        <end position="44"/>
    </location>
</feature>
<evidence type="ECO:0000313" key="2">
    <source>
        <dbReference type="EMBL" id="KWA83914.1"/>
    </source>
</evidence>
<name>A0A106QBF9_9BURK</name>
<comment type="caution">
    <text evidence="2">The sequence shown here is derived from an EMBL/GenBank/DDBJ whole genome shotgun (WGS) entry which is preliminary data.</text>
</comment>
<protein>
    <recommendedName>
        <fullName evidence="4">DNA repair protein</fullName>
    </recommendedName>
</protein>
<sequence>MPVTVAMVDLERLNRRYTALQMRFAALQGRAKELQVQKARLTTDISLAKGRIELAPQAAEVFNYLQEQAHARAVGEFEDLLSAFVADVVPDAGKIHLELGTERNAPALDILLDNGGDMENILEGNGGGLTNVVVTGLGYSALSRTSNRQLMLLDEPDCWLKSKYVPNFTKVIAEVSNPRADEDGTMLHGCQTLMISHNDVSLMDEGAHIQDLRIEHDLAEFAARLGVKVVYKGEVAECGHVVWVPGAGARKGHIEVRYRDDGLGDEEQNALTKGFPFIEAIGGARPWSDDMPGVRWVEVANLRRHVLSRLELSPGLNVLTGDINGGKSTLYFTALRAMAYGETDDTMIRHGADQAIIRLGLENDVVLEMVRSRKSSPKVLFRRFNSHADYLAGKPAHEGRQESRGGVPSFISDVLKIERVDDLDIQLRSQKQPVFLLNETAARRAQLLSVGRESGLLQALIERHRLQNRRDKEQVKRDEVELNLVNRTLTVMAPLAAMAPLVEIMDALMEDARLATAKLEATRALVARLTPLESRVKLLGLVGDKLVESPRVPKYVQTKPLADLVGRLARTHQLAKLPDMPAAPVVPAYVSTKPLAALVARIERTHVLAKLPDLRSAPAIPVLADTRRMLGLLESITAGQQAEQIAARMVSAPVLPKLTDTTLLRRDGVTLSQRLAAMTTLEKDEKTVAAAAAAADEALHKLKHELGVCPTCNQVFQEGSHV</sequence>
<evidence type="ECO:0000313" key="3">
    <source>
        <dbReference type="Proteomes" id="UP000060630"/>
    </source>
</evidence>
<dbReference type="InterPro" id="IPR027417">
    <property type="entry name" value="P-loop_NTPase"/>
</dbReference>
<dbReference type="Proteomes" id="UP000060630">
    <property type="component" value="Unassembled WGS sequence"/>
</dbReference>
<dbReference type="EMBL" id="LPHD01000049">
    <property type="protein sequence ID" value="KWA83914.1"/>
    <property type="molecule type" value="Genomic_DNA"/>
</dbReference>
<dbReference type="AlphaFoldDB" id="A0A106QBF9"/>
<dbReference type="RefSeq" id="WP_060192211.1">
    <property type="nucleotide sequence ID" value="NZ_LPHD01000049.1"/>
</dbReference>
<evidence type="ECO:0008006" key="4">
    <source>
        <dbReference type="Google" id="ProtNLM"/>
    </source>
</evidence>
<evidence type="ECO:0000256" key="1">
    <source>
        <dbReference type="SAM" id="Coils"/>
    </source>
</evidence>
<dbReference type="Gene3D" id="3.40.50.300">
    <property type="entry name" value="P-loop containing nucleotide triphosphate hydrolases"/>
    <property type="match status" value="1"/>
</dbReference>
<gene>
    <name evidence="2" type="ORF">WL29_21345</name>
</gene>
<organism evidence="2 3">
    <name type="scientific">Burkholderia ubonensis</name>
    <dbReference type="NCBI Taxonomy" id="101571"/>
    <lineage>
        <taxon>Bacteria</taxon>
        <taxon>Pseudomonadati</taxon>
        <taxon>Pseudomonadota</taxon>
        <taxon>Betaproteobacteria</taxon>
        <taxon>Burkholderiales</taxon>
        <taxon>Burkholderiaceae</taxon>
        <taxon>Burkholderia</taxon>
        <taxon>Burkholderia cepacia complex</taxon>
    </lineage>
</organism>
<dbReference type="SUPFAM" id="SSF52540">
    <property type="entry name" value="P-loop containing nucleoside triphosphate hydrolases"/>
    <property type="match status" value="1"/>
</dbReference>
<reference evidence="2 3" key="1">
    <citation type="submission" date="2015-11" db="EMBL/GenBank/DDBJ databases">
        <title>Expanding the genomic diversity of Burkholderia species for the development of highly accurate diagnostics.</title>
        <authorList>
            <person name="Sahl J."/>
            <person name="Keim P."/>
            <person name="Wagner D."/>
        </authorList>
    </citation>
    <scope>NUCLEOTIDE SEQUENCE [LARGE SCALE GENOMIC DNA]</scope>
    <source>
        <strain evidence="2 3">MSMB2087WGS</strain>
    </source>
</reference>
<keyword evidence="1" id="KW-0175">Coiled coil</keyword>
<accession>A0A106QBF9</accession>